<protein>
    <submittedName>
        <fullName evidence="1">Uncharacterized protein</fullName>
    </submittedName>
</protein>
<dbReference type="OrthoDB" id="9797743at2"/>
<dbReference type="SFLD" id="SFLDS00003">
    <property type="entry name" value="Haloacid_Dehalogenase"/>
    <property type="match status" value="1"/>
</dbReference>
<reference evidence="1 2" key="1">
    <citation type="journal article" date="2003" name="Nature">
        <title>Genome divergence in two Prochlorococcus ecotypes reflects oceanic niche differentiation.</title>
        <authorList>
            <person name="Rocap G."/>
            <person name="Larimer F.W."/>
            <person name="Lamerdin J.E."/>
            <person name="Malfatti S."/>
            <person name="Chain P."/>
            <person name="Ahlgren N.A."/>
            <person name="Arellano A."/>
            <person name="Coleman M."/>
            <person name="Hauser L."/>
            <person name="Hess W.R."/>
            <person name="Johnson Z.I."/>
            <person name="Land M.L."/>
            <person name="Lindell D."/>
            <person name="Post A.F."/>
            <person name="Regala W."/>
            <person name="Shah M."/>
            <person name="Shaw S.L."/>
            <person name="Steglich C."/>
            <person name="Sullivan M.B."/>
            <person name="Ting C.S."/>
            <person name="Tolonen A."/>
            <person name="Webb E.A."/>
            <person name="Zinser E.R."/>
            <person name="Chisholm S.W."/>
        </authorList>
    </citation>
    <scope>NUCLEOTIDE SEQUENCE [LARGE SCALE GENOMIC DNA]</scope>
    <source>
        <strain evidence="2">CCMP1986 / NIES-2087 / MED4</strain>
    </source>
</reference>
<proteinExistence type="predicted"/>
<dbReference type="Pfam" id="PF13419">
    <property type="entry name" value="HAD_2"/>
    <property type="match status" value="1"/>
</dbReference>
<sequence>MEFPEAILFDLDGVLLDTEPLLANAWSETAKEYNHSLSIDKLLELKGRRRIDCAKKVLNWINKESSLEELLIIQKLKVDKVLTKAKPFKGAIELINFCINTNLPIALVTSSSSESFKIKSSVNPWLNLFKTKVLGDDKFISNGKPSPDPYLRALKILDVDPRKSWVIEDSYAGSISGLKAECNLMFFSKDNEILNKLINEFNQEKIQKVNELSEIIYYLKLYKGF</sequence>
<dbReference type="PANTHER" id="PTHR18901">
    <property type="entry name" value="2-DEOXYGLUCOSE-6-PHOSPHATE PHOSPHATASE 2"/>
    <property type="match status" value="1"/>
</dbReference>
<accession>Q7V090</accession>
<dbReference type="InterPro" id="IPR023198">
    <property type="entry name" value="PGP-like_dom2"/>
</dbReference>
<dbReference type="HOGENOM" id="CLU_045011_13_0_3"/>
<dbReference type="KEGG" id="pmm:PMM1380"/>
<organism evidence="1 2">
    <name type="scientific">Prochlorococcus marinus subsp. pastoris (strain CCMP1986 / NIES-2087 / MED4)</name>
    <dbReference type="NCBI Taxonomy" id="59919"/>
    <lineage>
        <taxon>Bacteria</taxon>
        <taxon>Bacillati</taxon>
        <taxon>Cyanobacteriota</taxon>
        <taxon>Cyanophyceae</taxon>
        <taxon>Synechococcales</taxon>
        <taxon>Prochlorococcaceae</taxon>
        <taxon>Prochlorococcus</taxon>
    </lineage>
</organism>
<dbReference type="Gene3D" id="3.40.50.1000">
    <property type="entry name" value="HAD superfamily/HAD-like"/>
    <property type="match status" value="1"/>
</dbReference>
<dbReference type="SUPFAM" id="SSF56784">
    <property type="entry name" value="HAD-like"/>
    <property type="match status" value="1"/>
</dbReference>
<dbReference type="InterPro" id="IPR023214">
    <property type="entry name" value="HAD_sf"/>
</dbReference>
<dbReference type="EMBL" id="BX548174">
    <property type="protein sequence ID" value="CAE19839.1"/>
    <property type="molecule type" value="Genomic_DNA"/>
</dbReference>
<dbReference type="InterPro" id="IPR041492">
    <property type="entry name" value="HAD_2"/>
</dbReference>
<gene>
    <name evidence="1" type="ordered locus">PMM1380</name>
</gene>
<dbReference type="Proteomes" id="UP000001026">
    <property type="component" value="Chromosome"/>
</dbReference>
<dbReference type="Gene3D" id="1.10.150.240">
    <property type="entry name" value="Putative phosphatase, domain 2"/>
    <property type="match status" value="1"/>
</dbReference>
<name>Q7V090_PROMP</name>
<dbReference type="SFLD" id="SFLDG01129">
    <property type="entry name" value="C1.5:_HAD__Beta-PGM__Phosphata"/>
    <property type="match status" value="1"/>
</dbReference>
<dbReference type="InterPro" id="IPR036412">
    <property type="entry name" value="HAD-like_sf"/>
</dbReference>
<dbReference type="eggNOG" id="COG0637">
    <property type="taxonomic scope" value="Bacteria"/>
</dbReference>
<dbReference type="STRING" id="59919.PMM1380"/>
<dbReference type="AlphaFoldDB" id="Q7V090"/>
<evidence type="ECO:0000313" key="1">
    <source>
        <dbReference type="EMBL" id="CAE19839.1"/>
    </source>
</evidence>
<evidence type="ECO:0000313" key="2">
    <source>
        <dbReference type="Proteomes" id="UP000001026"/>
    </source>
</evidence>
<dbReference type="RefSeq" id="WP_011133014.1">
    <property type="nucleotide sequence ID" value="NC_005072.1"/>
</dbReference>
<dbReference type="PANTHER" id="PTHR18901:SF38">
    <property type="entry name" value="PSEUDOURIDINE-5'-PHOSPHATASE"/>
    <property type="match status" value="1"/>
</dbReference>